<feature type="domain" description="Rhodanese" evidence="1">
    <location>
        <begin position="40"/>
        <end position="128"/>
    </location>
</feature>
<accession>A0A0F7HKQ0</accession>
<dbReference type="KEGG" id="shv:AAT16_07120"/>
<reference evidence="3 5" key="3">
    <citation type="submission" date="2016-10" db="EMBL/GenBank/DDBJ databases">
        <authorList>
            <person name="Varghese N."/>
            <person name="Submissions S."/>
        </authorList>
    </citation>
    <scope>NUCLEOTIDE SEQUENCE [LARGE SCALE GENOMIC DNA]</scope>
    <source>
        <strain evidence="3 5">CGMCC 1.6501</strain>
    </source>
</reference>
<evidence type="ECO:0000259" key="1">
    <source>
        <dbReference type="PROSITE" id="PS50206"/>
    </source>
</evidence>
<gene>
    <name evidence="2" type="ORF">AAT16_07120</name>
    <name evidence="3" type="ORF">SAMN05216235_0668</name>
</gene>
<dbReference type="Proteomes" id="UP000183090">
    <property type="component" value="Unassembled WGS sequence"/>
</dbReference>
<dbReference type="PANTHER" id="PTHR43031:SF18">
    <property type="entry name" value="RHODANESE-RELATED SULFURTRANSFERASES"/>
    <property type="match status" value="1"/>
</dbReference>
<proteinExistence type="predicted"/>
<dbReference type="RefSeq" id="WP_046790208.1">
    <property type="nucleotide sequence ID" value="NZ_CP011366.1"/>
</dbReference>
<protein>
    <submittedName>
        <fullName evidence="2 3">Rhodanese</fullName>
    </submittedName>
</protein>
<dbReference type="Proteomes" id="UP000034029">
    <property type="component" value="Chromosome"/>
</dbReference>
<dbReference type="PROSITE" id="PS50206">
    <property type="entry name" value="RHODANESE_3"/>
    <property type="match status" value="1"/>
</dbReference>
<dbReference type="CDD" id="cd00158">
    <property type="entry name" value="RHOD"/>
    <property type="match status" value="1"/>
</dbReference>
<dbReference type="EMBL" id="CP011366">
    <property type="protein sequence ID" value="AKG74022.1"/>
    <property type="molecule type" value="Genomic_DNA"/>
</dbReference>
<dbReference type="InterPro" id="IPR036873">
    <property type="entry name" value="Rhodanese-like_dom_sf"/>
</dbReference>
<dbReference type="OrthoDB" id="9808735at2"/>
<evidence type="ECO:0000313" key="3">
    <source>
        <dbReference type="EMBL" id="SFK59316.1"/>
    </source>
</evidence>
<reference evidence="4" key="2">
    <citation type="submission" date="2015-04" db="EMBL/GenBank/DDBJ databases">
        <title>Complete genome sequence of Salinicoccus halodurans strain H3B36, isolated from the Qaidam basin of China.</title>
        <authorList>
            <person name="Ma Y."/>
            <person name="Jiang K."/>
            <person name="Xue Y."/>
        </authorList>
    </citation>
    <scope>NUCLEOTIDE SEQUENCE [LARGE SCALE GENOMIC DNA]</scope>
    <source>
        <strain evidence="4">H3B36</strain>
    </source>
</reference>
<dbReference type="SUPFAM" id="SSF52821">
    <property type="entry name" value="Rhodanese/Cell cycle control phosphatase"/>
    <property type="match status" value="1"/>
</dbReference>
<organism evidence="3 5">
    <name type="scientific">Salinicoccus halodurans</name>
    <dbReference type="NCBI Taxonomy" id="407035"/>
    <lineage>
        <taxon>Bacteria</taxon>
        <taxon>Bacillati</taxon>
        <taxon>Bacillota</taxon>
        <taxon>Bacilli</taxon>
        <taxon>Bacillales</taxon>
        <taxon>Staphylococcaceae</taxon>
        <taxon>Salinicoccus</taxon>
    </lineage>
</organism>
<dbReference type="Pfam" id="PF00581">
    <property type="entry name" value="Rhodanese"/>
    <property type="match status" value="1"/>
</dbReference>
<reference evidence="2 4" key="1">
    <citation type="journal article" date="2015" name="Int. J. Syst. Evol. Microbiol.">
        <title>Complete genome sequence of Salinicoccus halodurans H3B36, isolated from the Qaidam Basin in China.</title>
        <authorList>
            <person name="Jiang K."/>
            <person name="Xue Y."/>
            <person name="Ma Y."/>
        </authorList>
    </citation>
    <scope>NUCLEOTIDE SEQUENCE [LARGE SCALE GENOMIC DNA]</scope>
    <source>
        <strain evidence="2 4">H3B36</strain>
    </source>
</reference>
<dbReference type="EMBL" id="FOTB01000001">
    <property type="protein sequence ID" value="SFK59316.1"/>
    <property type="molecule type" value="Genomic_DNA"/>
</dbReference>
<name>A0A0F7HKQ0_9STAP</name>
<dbReference type="AlphaFoldDB" id="A0A0F7HKQ0"/>
<sequence length="128" mass="15133">MENWMIILLAAVVVLLLLLLNGYRNMRNVKTLSEEEFKKDLRRVQLIDLREKEKYEHGHIMGARNIPMMNFSMKMNSLRKDQPIYLYDHNGRLSVRAAKMLKKKGYSDIYMLKNGISKWTGKIKTKSK</sequence>
<evidence type="ECO:0000313" key="5">
    <source>
        <dbReference type="Proteomes" id="UP000183090"/>
    </source>
</evidence>
<dbReference type="SMART" id="SM00450">
    <property type="entry name" value="RHOD"/>
    <property type="match status" value="1"/>
</dbReference>
<evidence type="ECO:0000313" key="4">
    <source>
        <dbReference type="Proteomes" id="UP000034029"/>
    </source>
</evidence>
<dbReference type="InterPro" id="IPR001763">
    <property type="entry name" value="Rhodanese-like_dom"/>
</dbReference>
<dbReference type="Gene3D" id="3.40.250.10">
    <property type="entry name" value="Rhodanese-like domain"/>
    <property type="match status" value="1"/>
</dbReference>
<dbReference type="PANTHER" id="PTHR43031">
    <property type="entry name" value="FAD-DEPENDENT OXIDOREDUCTASE"/>
    <property type="match status" value="1"/>
</dbReference>
<dbReference type="InterPro" id="IPR050229">
    <property type="entry name" value="GlpE_sulfurtransferase"/>
</dbReference>
<evidence type="ECO:0000313" key="2">
    <source>
        <dbReference type="EMBL" id="AKG74022.1"/>
    </source>
</evidence>
<keyword evidence="4" id="KW-1185">Reference proteome</keyword>